<sequence>MSSENMAFEQLRFKAYEVVTIWKKESTINEADLQLRLDEANQIINELTPQRHSFLTDDERLLKALRIKGESSLFLEHYQDAISCLRQCLALESTPEKAAVHAKQLGIAYVAVGFPKRACQYFELSVDLMEGNEEGIDEKVRQLWHYCCGM</sequence>
<evidence type="ECO:0008006" key="3">
    <source>
        <dbReference type="Google" id="ProtNLM"/>
    </source>
</evidence>
<comment type="caution">
    <text evidence="1">The sequence shown here is derived from an EMBL/GenBank/DDBJ whole genome shotgun (WGS) entry which is preliminary data.</text>
</comment>
<name>A0ABP9D223_9BACT</name>
<dbReference type="SUPFAM" id="SSF48452">
    <property type="entry name" value="TPR-like"/>
    <property type="match status" value="1"/>
</dbReference>
<dbReference type="EMBL" id="BAABJX010000006">
    <property type="protein sequence ID" value="GAA4822424.1"/>
    <property type="molecule type" value="Genomic_DNA"/>
</dbReference>
<dbReference type="Proteomes" id="UP001500298">
    <property type="component" value="Unassembled WGS sequence"/>
</dbReference>
<organism evidence="1 2">
    <name type="scientific">Algivirga pacifica</name>
    <dbReference type="NCBI Taxonomy" id="1162670"/>
    <lineage>
        <taxon>Bacteria</taxon>
        <taxon>Pseudomonadati</taxon>
        <taxon>Bacteroidota</taxon>
        <taxon>Cytophagia</taxon>
        <taxon>Cytophagales</taxon>
        <taxon>Flammeovirgaceae</taxon>
        <taxon>Algivirga</taxon>
    </lineage>
</organism>
<accession>A0ABP9D223</accession>
<evidence type="ECO:0000313" key="1">
    <source>
        <dbReference type="EMBL" id="GAA4822424.1"/>
    </source>
</evidence>
<dbReference type="InterPro" id="IPR011990">
    <property type="entry name" value="TPR-like_helical_dom_sf"/>
</dbReference>
<evidence type="ECO:0000313" key="2">
    <source>
        <dbReference type="Proteomes" id="UP001500298"/>
    </source>
</evidence>
<dbReference type="Gene3D" id="1.25.40.10">
    <property type="entry name" value="Tetratricopeptide repeat domain"/>
    <property type="match status" value="1"/>
</dbReference>
<proteinExistence type="predicted"/>
<gene>
    <name evidence="1" type="ORF">GCM10023331_03510</name>
</gene>
<protein>
    <recommendedName>
        <fullName evidence="3">Tetratricopeptide repeat protein</fullName>
    </recommendedName>
</protein>
<reference evidence="2" key="1">
    <citation type="journal article" date="2019" name="Int. J. Syst. Evol. Microbiol.">
        <title>The Global Catalogue of Microorganisms (GCM) 10K type strain sequencing project: providing services to taxonomists for standard genome sequencing and annotation.</title>
        <authorList>
            <consortium name="The Broad Institute Genomics Platform"/>
            <consortium name="The Broad Institute Genome Sequencing Center for Infectious Disease"/>
            <person name="Wu L."/>
            <person name="Ma J."/>
        </authorList>
    </citation>
    <scope>NUCLEOTIDE SEQUENCE [LARGE SCALE GENOMIC DNA]</scope>
    <source>
        <strain evidence="2">JCM 18326</strain>
    </source>
</reference>
<keyword evidence="2" id="KW-1185">Reference proteome</keyword>